<dbReference type="InterPro" id="IPR001248">
    <property type="entry name" value="Pur-cyt_permease"/>
</dbReference>
<feature type="transmembrane region" description="Helical" evidence="7">
    <location>
        <begin position="229"/>
        <end position="254"/>
    </location>
</feature>
<feature type="compositionally biased region" description="Basic and acidic residues" evidence="6">
    <location>
        <begin position="1"/>
        <end position="11"/>
    </location>
</feature>
<organism evidence="8 9">
    <name type="scientific">Gordonia jinghuaiqii</name>
    <dbReference type="NCBI Taxonomy" id="2758710"/>
    <lineage>
        <taxon>Bacteria</taxon>
        <taxon>Bacillati</taxon>
        <taxon>Actinomycetota</taxon>
        <taxon>Actinomycetes</taxon>
        <taxon>Mycobacteriales</taxon>
        <taxon>Gordoniaceae</taxon>
        <taxon>Gordonia</taxon>
    </lineage>
</organism>
<comment type="subcellular location">
    <subcellularLocation>
        <location evidence="1">Membrane</location>
        <topology evidence="1">Multi-pass membrane protein</topology>
    </subcellularLocation>
</comment>
<feature type="transmembrane region" description="Helical" evidence="7">
    <location>
        <begin position="68"/>
        <end position="88"/>
    </location>
</feature>
<protein>
    <submittedName>
        <fullName evidence="8">Cytosine permease</fullName>
    </submittedName>
</protein>
<evidence type="ECO:0000256" key="1">
    <source>
        <dbReference type="ARBA" id="ARBA00004141"/>
    </source>
</evidence>
<proteinExistence type="inferred from homology"/>
<feature type="region of interest" description="Disordered" evidence="6">
    <location>
        <begin position="1"/>
        <end position="28"/>
    </location>
</feature>
<dbReference type="PANTHER" id="PTHR30618:SF0">
    <property type="entry name" value="PURINE-URACIL PERMEASE NCS1"/>
    <property type="match status" value="1"/>
</dbReference>
<gene>
    <name evidence="8" type="ORF">H1R19_04870</name>
</gene>
<dbReference type="Proteomes" id="UP000515663">
    <property type="component" value="Chromosome"/>
</dbReference>
<dbReference type="RefSeq" id="WP_188329675.1">
    <property type="nucleotide sequence ID" value="NZ_CP059491.1"/>
</dbReference>
<feature type="transmembrane region" description="Helical" evidence="7">
    <location>
        <begin position="157"/>
        <end position="179"/>
    </location>
</feature>
<evidence type="ECO:0000256" key="4">
    <source>
        <dbReference type="ARBA" id="ARBA00022989"/>
    </source>
</evidence>
<keyword evidence="5 7" id="KW-0472">Membrane</keyword>
<feature type="transmembrane region" description="Helical" evidence="7">
    <location>
        <begin position="427"/>
        <end position="450"/>
    </location>
</feature>
<feature type="transmembrane region" description="Helical" evidence="7">
    <location>
        <begin position="354"/>
        <end position="375"/>
    </location>
</feature>
<evidence type="ECO:0000256" key="2">
    <source>
        <dbReference type="ARBA" id="ARBA00008974"/>
    </source>
</evidence>
<feature type="transmembrane region" description="Helical" evidence="7">
    <location>
        <begin position="387"/>
        <end position="406"/>
    </location>
</feature>
<dbReference type="Pfam" id="PF02133">
    <property type="entry name" value="Transp_cyt_pur"/>
    <property type="match status" value="1"/>
</dbReference>
<sequence length="507" mass="54775">MAIIDPPREAVDPPPGGPTQLKNDDLAPVPTGKRTWGAWSYTALWLGMVHNIFGFAVIGSLMGTGLTAVQALVSVLIACLMQVCLLVVTGRIGSRFGIPFPVWARSAFGIWGSNIPAILRGITAVFWFGIQNYLGASVLNALFSQVFAWWRDMSGEFMGLSSNMWLSILIFWSINFIVIHHGMETVRRFEVWAGPLVLVVMAVLVGWAIDAGNGLGPVFDTSDATHDTVPAFVAYGLIPAVATFMNSGFITMILNYPDLARFAKSNKSQTIGTLIGLPVGTFVYYAMSAIVVSGTQAKYGEALWDPGAVLTAIGIPWVTIVGAILLTIATISVNIPANLVSPAYDLVNLFPKVFTFKTAAVTAIVGAFLYCPWYWMRDAASFYDLLANLGTFLGPATGIMVADIVIRRGRLDVDELYQVHGRYRFFNGFNPVAVGVLVATTAGVLALKLIPSVSDLYLYSWFISVAVAFVAYAAIASWINRNTDGVLRRGMEPSGTKGEELAEGAIW</sequence>
<feature type="transmembrane region" description="Helical" evidence="7">
    <location>
        <begin position="307"/>
        <end position="333"/>
    </location>
</feature>
<evidence type="ECO:0000313" key="9">
    <source>
        <dbReference type="Proteomes" id="UP000515663"/>
    </source>
</evidence>
<dbReference type="InterPro" id="IPR045225">
    <property type="entry name" value="Uracil/uridine/allantoin_perm"/>
</dbReference>
<evidence type="ECO:0000256" key="3">
    <source>
        <dbReference type="ARBA" id="ARBA00022692"/>
    </source>
</evidence>
<dbReference type="Gene3D" id="1.10.4160.10">
    <property type="entry name" value="Hydantoin permease"/>
    <property type="match status" value="1"/>
</dbReference>
<evidence type="ECO:0000256" key="5">
    <source>
        <dbReference type="ARBA" id="ARBA00023136"/>
    </source>
</evidence>
<dbReference type="KEGG" id="gji:H1R19_04870"/>
<evidence type="ECO:0000256" key="6">
    <source>
        <dbReference type="SAM" id="MobiDB-lite"/>
    </source>
</evidence>
<evidence type="ECO:0000256" key="7">
    <source>
        <dbReference type="SAM" id="Phobius"/>
    </source>
</evidence>
<dbReference type="AlphaFoldDB" id="A0A7D7RC09"/>
<accession>A0A7D7RC09</accession>
<feature type="transmembrane region" description="Helical" evidence="7">
    <location>
        <begin position="43"/>
        <end position="62"/>
    </location>
</feature>
<comment type="similarity">
    <text evidence="2">Belongs to the purine-cytosine permease (2.A.39) family.</text>
</comment>
<feature type="transmembrane region" description="Helical" evidence="7">
    <location>
        <begin position="191"/>
        <end position="209"/>
    </location>
</feature>
<feature type="transmembrane region" description="Helical" evidence="7">
    <location>
        <begin position="274"/>
        <end position="295"/>
    </location>
</feature>
<evidence type="ECO:0000313" key="8">
    <source>
        <dbReference type="EMBL" id="QMT02490.1"/>
    </source>
</evidence>
<dbReference type="PANTHER" id="PTHR30618">
    <property type="entry name" value="NCS1 FAMILY PURINE/PYRIMIDINE TRANSPORTER"/>
    <property type="match status" value="1"/>
</dbReference>
<dbReference type="EMBL" id="CP059491">
    <property type="protein sequence ID" value="QMT02490.1"/>
    <property type="molecule type" value="Genomic_DNA"/>
</dbReference>
<keyword evidence="4 7" id="KW-1133">Transmembrane helix</keyword>
<reference evidence="9" key="1">
    <citation type="submission" date="2020-07" db="EMBL/GenBank/DDBJ databases">
        <title>novel species isolated from the respiratory tract of Marmot.</title>
        <authorList>
            <person name="Zhang G."/>
        </authorList>
    </citation>
    <scope>NUCLEOTIDE SEQUENCE [LARGE SCALE GENOMIC DNA]</scope>
    <source>
        <strain evidence="9">686</strain>
    </source>
</reference>
<feature type="transmembrane region" description="Helical" evidence="7">
    <location>
        <begin position="108"/>
        <end position="130"/>
    </location>
</feature>
<dbReference type="GO" id="GO:0005886">
    <property type="term" value="C:plasma membrane"/>
    <property type="evidence" value="ECO:0007669"/>
    <property type="project" value="TreeGrafter"/>
</dbReference>
<keyword evidence="3 7" id="KW-0812">Transmembrane</keyword>
<dbReference type="GO" id="GO:0015205">
    <property type="term" value="F:nucleobase transmembrane transporter activity"/>
    <property type="evidence" value="ECO:0007669"/>
    <property type="project" value="TreeGrafter"/>
</dbReference>
<feature type="transmembrane region" description="Helical" evidence="7">
    <location>
        <begin position="456"/>
        <end position="479"/>
    </location>
</feature>
<name>A0A7D7RC09_9ACTN</name>
<keyword evidence="9" id="KW-1185">Reference proteome</keyword>